<gene>
    <name evidence="2" type="ORF">LCGC14_2328890</name>
</gene>
<feature type="compositionally biased region" description="Basic and acidic residues" evidence="1">
    <location>
        <begin position="33"/>
        <end position="43"/>
    </location>
</feature>
<name>A0A0F9D310_9ZZZZ</name>
<proteinExistence type="predicted"/>
<accession>A0A0F9D310</accession>
<dbReference type="EMBL" id="LAZR01033429">
    <property type="protein sequence ID" value="KKL48106.1"/>
    <property type="molecule type" value="Genomic_DNA"/>
</dbReference>
<sequence length="43" mass="4645">IIEAGSFTELMDAMAGDATPDESGDLEAFARWQKGEARDARTN</sequence>
<evidence type="ECO:0000256" key="1">
    <source>
        <dbReference type="SAM" id="MobiDB-lite"/>
    </source>
</evidence>
<evidence type="ECO:0000313" key="2">
    <source>
        <dbReference type="EMBL" id="KKL48106.1"/>
    </source>
</evidence>
<reference evidence="2" key="1">
    <citation type="journal article" date="2015" name="Nature">
        <title>Complex archaea that bridge the gap between prokaryotes and eukaryotes.</title>
        <authorList>
            <person name="Spang A."/>
            <person name="Saw J.H."/>
            <person name="Jorgensen S.L."/>
            <person name="Zaremba-Niedzwiedzka K."/>
            <person name="Martijn J."/>
            <person name="Lind A.E."/>
            <person name="van Eijk R."/>
            <person name="Schleper C."/>
            <person name="Guy L."/>
            <person name="Ettema T.J."/>
        </authorList>
    </citation>
    <scope>NUCLEOTIDE SEQUENCE</scope>
</reference>
<dbReference type="AlphaFoldDB" id="A0A0F9D310"/>
<comment type="caution">
    <text evidence="2">The sequence shown here is derived from an EMBL/GenBank/DDBJ whole genome shotgun (WGS) entry which is preliminary data.</text>
</comment>
<organism evidence="2">
    <name type="scientific">marine sediment metagenome</name>
    <dbReference type="NCBI Taxonomy" id="412755"/>
    <lineage>
        <taxon>unclassified sequences</taxon>
        <taxon>metagenomes</taxon>
        <taxon>ecological metagenomes</taxon>
    </lineage>
</organism>
<feature type="region of interest" description="Disordered" evidence="1">
    <location>
        <begin position="12"/>
        <end position="43"/>
    </location>
</feature>
<protein>
    <submittedName>
        <fullName evidence="2">Uncharacterized protein</fullName>
    </submittedName>
</protein>
<feature type="non-terminal residue" evidence="2">
    <location>
        <position position="1"/>
    </location>
</feature>